<organism evidence="5 6">
    <name type="scientific">Sporosarcina siberiensis</name>
    <dbReference type="NCBI Taxonomy" id="1365606"/>
    <lineage>
        <taxon>Bacteria</taxon>
        <taxon>Bacillati</taxon>
        <taxon>Bacillota</taxon>
        <taxon>Bacilli</taxon>
        <taxon>Bacillales</taxon>
        <taxon>Caryophanaceae</taxon>
        <taxon>Sporosarcina</taxon>
    </lineage>
</organism>
<feature type="domain" description="Replicative helicase loading/DNA remodeling protein DnaB N-terminal winged helix" evidence="4">
    <location>
        <begin position="9"/>
        <end position="244"/>
    </location>
</feature>
<dbReference type="RefSeq" id="WP_381535820.1">
    <property type="nucleotide sequence ID" value="NZ_JBHUGI010000006.1"/>
</dbReference>
<feature type="domain" description="DnaB/C C-terminal" evidence="3">
    <location>
        <begin position="313"/>
        <end position="382"/>
    </location>
</feature>
<proteinExistence type="inferred from homology"/>
<dbReference type="EMBL" id="JBHUGI010000006">
    <property type="protein sequence ID" value="MFD1927165.1"/>
    <property type="molecule type" value="Genomic_DNA"/>
</dbReference>
<evidence type="ECO:0000313" key="6">
    <source>
        <dbReference type="Proteomes" id="UP001597218"/>
    </source>
</evidence>
<gene>
    <name evidence="5" type="ORF">ACFSFY_03700</name>
</gene>
<evidence type="ECO:0000259" key="4">
    <source>
        <dbReference type="Pfam" id="PF25888"/>
    </source>
</evidence>
<reference evidence="6" key="1">
    <citation type="journal article" date="2019" name="Int. J. Syst. Evol. Microbiol.">
        <title>The Global Catalogue of Microorganisms (GCM) 10K type strain sequencing project: providing services to taxonomists for standard genome sequencing and annotation.</title>
        <authorList>
            <consortium name="The Broad Institute Genomics Platform"/>
            <consortium name="The Broad Institute Genome Sequencing Center for Infectious Disease"/>
            <person name="Wu L."/>
            <person name="Ma J."/>
        </authorList>
    </citation>
    <scope>NUCLEOTIDE SEQUENCE [LARGE SCALE GENOMIC DNA]</scope>
    <source>
        <strain evidence="6">CGMCC 4.7177</strain>
    </source>
</reference>
<dbReference type="Pfam" id="PF07261">
    <property type="entry name" value="DnaB_2"/>
    <property type="match status" value="1"/>
</dbReference>
<keyword evidence="6" id="KW-1185">Reference proteome</keyword>
<dbReference type="Proteomes" id="UP001597218">
    <property type="component" value="Unassembled WGS sequence"/>
</dbReference>
<accession>A0ABW4SE07</accession>
<evidence type="ECO:0000256" key="2">
    <source>
        <dbReference type="SAM" id="MobiDB-lite"/>
    </source>
</evidence>
<evidence type="ECO:0000256" key="1">
    <source>
        <dbReference type="ARBA" id="ARBA00093462"/>
    </source>
</evidence>
<feature type="region of interest" description="Disordered" evidence="2">
    <location>
        <begin position="417"/>
        <end position="437"/>
    </location>
</feature>
<name>A0ABW4SE07_9BACL</name>
<evidence type="ECO:0000259" key="3">
    <source>
        <dbReference type="Pfam" id="PF07261"/>
    </source>
</evidence>
<protein>
    <submittedName>
        <fullName evidence="5">Replication initiation and membrane attachment family protein</fullName>
    </submittedName>
</protein>
<sequence length="455" mass="52177">MAALYKELQPIDSYRIRLPQPFSDYDRQLLTLFYQPLIGSGAMSLFMTLWADAERGDEHEYNHYHLMNILTLPLGPVFEARISLEAIGLLRSYLKVDGETRSFIYELLPPLDAKAFFTDPLLSTFLFSKIGEQAYRNLRTRFAIGVEKSKGYAEVSRTFLDVYKPTSNGHSIETVEDKEIVGRIEAEGIPFDKSGFDFDLLQSGLSEQMVPQSALASVPKEIIAKLAFLYSLTPLDMQKVIMMALDSDMKLPEARLRKSAIDFYKMSISKEAPALQKVFMQTAATTESTGTLSRDDELINYLENTPPLDMLRDLNGKEPMSVDVQLAEKLVNTHELPIGVVNVLMQYVHIRNDGKITNNYVERIASHWMNKKVKTAREAMEFSRTEHDKYMQWKNEGQKPAAQKRYTNTREEKVPEWFFKKDEEQTEKTKKSTFDVEEERRKLLEELGVSGNGVK</sequence>
<dbReference type="InterPro" id="IPR006343">
    <property type="entry name" value="DnaB/C_C"/>
</dbReference>
<evidence type="ECO:0000313" key="5">
    <source>
        <dbReference type="EMBL" id="MFD1927165.1"/>
    </source>
</evidence>
<dbReference type="Pfam" id="PF25888">
    <property type="entry name" value="WHD_DnaB"/>
    <property type="match status" value="1"/>
</dbReference>
<comment type="caution">
    <text evidence="5">The sequence shown here is derived from an EMBL/GenBank/DDBJ whole genome shotgun (WGS) entry which is preliminary data.</text>
</comment>
<comment type="similarity">
    <text evidence="1">Belongs to the DnaB/DnaD family.</text>
</comment>
<dbReference type="InterPro" id="IPR058660">
    <property type="entry name" value="WHD_DnaB"/>
</dbReference>